<dbReference type="GO" id="GO:0016758">
    <property type="term" value="F:hexosyltransferase activity"/>
    <property type="evidence" value="ECO:0007669"/>
    <property type="project" value="TreeGrafter"/>
</dbReference>
<evidence type="ECO:0000256" key="3">
    <source>
        <dbReference type="ARBA" id="ARBA00022679"/>
    </source>
</evidence>
<keyword evidence="5 7" id="KW-1133">Transmembrane helix</keyword>
<dbReference type="SUPFAM" id="SSF53448">
    <property type="entry name" value="Nucleotide-diphospho-sugar transferases"/>
    <property type="match status" value="1"/>
</dbReference>
<dbReference type="Proteomes" id="UP000051992">
    <property type="component" value="Unassembled WGS sequence"/>
</dbReference>
<feature type="transmembrane region" description="Helical" evidence="7">
    <location>
        <begin position="291"/>
        <end position="312"/>
    </location>
</feature>
<proteinExistence type="predicted"/>
<keyword evidence="6 7" id="KW-0472">Membrane</keyword>
<evidence type="ECO:0000256" key="7">
    <source>
        <dbReference type="SAM" id="Phobius"/>
    </source>
</evidence>
<dbReference type="CDD" id="cd06421">
    <property type="entry name" value="CESA_CelA_like"/>
    <property type="match status" value="1"/>
</dbReference>
<accession>A0A0R2H9A5</accession>
<feature type="domain" description="Glycosyltransferase 2-like" evidence="8">
    <location>
        <begin position="145"/>
        <end position="327"/>
    </location>
</feature>
<dbReference type="InterPro" id="IPR029044">
    <property type="entry name" value="Nucleotide-diphossugar_trans"/>
</dbReference>
<dbReference type="PANTHER" id="PTHR43867">
    <property type="entry name" value="CELLULOSE SYNTHASE CATALYTIC SUBUNIT A [UDP-FORMING]"/>
    <property type="match status" value="1"/>
</dbReference>
<gene>
    <name evidence="9" type="ORF">IV50_GL000880</name>
</gene>
<organism evidence="9 10">
    <name type="scientific">Weissella viridescens</name>
    <name type="common">Lactobacillus viridescens</name>
    <dbReference type="NCBI Taxonomy" id="1629"/>
    <lineage>
        <taxon>Bacteria</taxon>
        <taxon>Bacillati</taxon>
        <taxon>Bacillota</taxon>
        <taxon>Bacilli</taxon>
        <taxon>Lactobacillales</taxon>
        <taxon>Lactobacillaceae</taxon>
        <taxon>Weissella</taxon>
    </lineage>
</organism>
<dbReference type="GO" id="GO:0005886">
    <property type="term" value="C:plasma membrane"/>
    <property type="evidence" value="ECO:0007669"/>
    <property type="project" value="TreeGrafter"/>
</dbReference>
<feature type="transmembrane region" description="Helical" evidence="7">
    <location>
        <begin position="358"/>
        <end position="374"/>
    </location>
</feature>
<dbReference type="PATRIC" id="fig|1629.5.peg.888"/>
<evidence type="ECO:0000256" key="4">
    <source>
        <dbReference type="ARBA" id="ARBA00022692"/>
    </source>
</evidence>
<reference evidence="9 10" key="1">
    <citation type="journal article" date="2015" name="Genome Announc.">
        <title>Expanding the biotechnology potential of lactobacilli through comparative genomics of 213 strains and associated genera.</title>
        <authorList>
            <person name="Sun Z."/>
            <person name="Harris H.M."/>
            <person name="McCann A."/>
            <person name="Guo C."/>
            <person name="Argimon S."/>
            <person name="Zhang W."/>
            <person name="Yang X."/>
            <person name="Jeffery I.B."/>
            <person name="Cooney J.C."/>
            <person name="Kagawa T.F."/>
            <person name="Liu W."/>
            <person name="Song Y."/>
            <person name="Salvetti E."/>
            <person name="Wrobel A."/>
            <person name="Rasinkangas P."/>
            <person name="Parkhill J."/>
            <person name="Rea M.C."/>
            <person name="O'Sullivan O."/>
            <person name="Ritari J."/>
            <person name="Douillard F.P."/>
            <person name="Paul Ross R."/>
            <person name="Yang R."/>
            <person name="Briner A.E."/>
            <person name="Felis G.E."/>
            <person name="de Vos W.M."/>
            <person name="Barrangou R."/>
            <person name="Klaenhammer T.R."/>
            <person name="Caufield P.W."/>
            <person name="Cui Y."/>
            <person name="Zhang H."/>
            <person name="O'Toole P.W."/>
        </authorList>
    </citation>
    <scope>NUCLEOTIDE SEQUENCE [LARGE SCALE GENOMIC DNA]</scope>
    <source>
        <strain evidence="9 10">DSM 20410</strain>
    </source>
</reference>
<comment type="caution">
    <text evidence="9">The sequence shown here is derived from an EMBL/GenBank/DDBJ whole genome shotgun (WGS) entry which is preliminary data.</text>
</comment>
<name>A0A0R2H9A5_WEIVI</name>
<dbReference type="InterPro" id="IPR050321">
    <property type="entry name" value="Glycosyltr_2/OpgH_subfam"/>
</dbReference>
<dbReference type="InterPro" id="IPR001173">
    <property type="entry name" value="Glyco_trans_2-like"/>
</dbReference>
<protein>
    <submittedName>
        <fullName evidence="9">Glycosyltransferase</fullName>
    </submittedName>
</protein>
<dbReference type="PANTHER" id="PTHR43867:SF2">
    <property type="entry name" value="CELLULOSE SYNTHASE CATALYTIC SUBUNIT A [UDP-FORMING]"/>
    <property type="match status" value="1"/>
</dbReference>
<evidence type="ECO:0000256" key="6">
    <source>
        <dbReference type="ARBA" id="ARBA00023136"/>
    </source>
</evidence>
<evidence type="ECO:0000259" key="8">
    <source>
        <dbReference type="Pfam" id="PF13632"/>
    </source>
</evidence>
<evidence type="ECO:0000256" key="1">
    <source>
        <dbReference type="ARBA" id="ARBA00004141"/>
    </source>
</evidence>
<keyword evidence="3 9" id="KW-0808">Transferase</keyword>
<evidence type="ECO:0000256" key="5">
    <source>
        <dbReference type="ARBA" id="ARBA00022989"/>
    </source>
</evidence>
<sequence length="605" mass="68785">MRVSKHQLTQHLDDLAYPTGMPLPDVDILIVTHDEDVALLRKTVNAAVKLRYDNSAGVTVCIADDGNRPEVAALASDYGVKYVGLSGNTEAKSGNINHALKTLKAPLVAIFDADMIPYSTFLDASVPPFLQNWAQMQEDQNQKPLGFLQTPQSFYNADIFQYNLFSENIVPNEQDYFSRDINVLNSANGAAIFTGSNALFLREAIDAVGGFPTDTLTEDFELGALINLQGYVSYSTQVPQASGLSPLDLKGVITQRKRWARGVMQSCRNLRIFTNRHFPAVNRLILINSYLYWWSFFRRVIFIMAPILFALFNQPVVMANFWLLMCFWAPGYFLQHWVLGDTSGPIRNERWGEVQETFFAPFLVVPVLLESLGIKEKKFIVTDKSNKTSWRDRLYLLPYLILWGMILLALIKFNYGKFGSEILYGSVITFWLLTHFINLTFCLFIASGRQLFRSTERFSRSLSGVVQLGRVDINIQTIDLSDTALKFKLVDVQTSLIGVGEDHTVTLQVPNEKPIILQGTILRVFSLDDGVYAVMQLQEQDQTPEQLNAYLRLVYDGANANLTSEQDKWITTLDVLWLNVMHRVENWRKRINRRLTEKVKRGKSL</sequence>
<evidence type="ECO:0000313" key="10">
    <source>
        <dbReference type="Proteomes" id="UP000051992"/>
    </source>
</evidence>
<evidence type="ECO:0000256" key="2">
    <source>
        <dbReference type="ARBA" id="ARBA00022676"/>
    </source>
</evidence>
<dbReference type="AlphaFoldDB" id="A0A0R2H9A5"/>
<comment type="subcellular location">
    <subcellularLocation>
        <location evidence="1">Membrane</location>
        <topology evidence="1">Multi-pass membrane protein</topology>
    </subcellularLocation>
</comment>
<feature type="transmembrane region" description="Helical" evidence="7">
    <location>
        <begin position="394"/>
        <end position="411"/>
    </location>
</feature>
<dbReference type="Gene3D" id="3.90.550.10">
    <property type="entry name" value="Spore Coat Polysaccharide Biosynthesis Protein SpsA, Chain A"/>
    <property type="match status" value="1"/>
</dbReference>
<dbReference type="Pfam" id="PF13632">
    <property type="entry name" value="Glyco_trans_2_3"/>
    <property type="match status" value="1"/>
</dbReference>
<keyword evidence="2" id="KW-0328">Glycosyltransferase</keyword>
<keyword evidence="4 7" id="KW-0812">Transmembrane</keyword>
<evidence type="ECO:0000313" key="9">
    <source>
        <dbReference type="EMBL" id="KRN46599.1"/>
    </source>
</evidence>
<dbReference type="EMBL" id="JQBM01000002">
    <property type="protein sequence ID" value="KRN46599.1"/>
    <property type="molecule type" value="Genomic_DNA"/>
</dbReference>
<feature type="transmembrane region" description="Helical" evidence="7">
    <location>
        <begin position="423"/>
        <end position="446"/>
    </location>
</feature>
<keyword evidence="10" id="KW-1185">Reference proteome</keyword>
<feature type="transmembrane region" description="Helical" evidence="7">
    <location>
        <begin position="319"/>
        <end position="338"/>
    </location>
</feature>